<organism evidence="3 4">
    <name type="scientific">Nocardia transvalensis</name>
    <dbReference type="NCBI Taxonomy" id="37333"/>
    <lineage>
        <taxon>Bacteria</taxon>
        <taxon>Bacillati</taxon>
        <taxon>Actinomycetota</taxon>
        <taxon>Actinomycetes</taxon>
        <taxon>Mycobacteriales</taxon>
        <taxon>Nocardiaceae</taxon>
        <taxon>Nocardia</taxon>
    </lineage>
</organism>
<evidence type="ECO:0008006" key="5">
    <source>
        <dbReference type="Google" id="ProtNLM"/>
    </source>
</evidence>
<feature type="region of interest" description="Disordered" evidence="1">
    <location>
        <begin position="1"/>
        <end position="115"/>
    </location>
</feature>
<dbReference type="EMBL" id="JACHIT010000001">
    <property type="protein sequence ID" value="MBB5913549.1"/>
    <property type="molecule type" value="Genomic_DNA"/>
</dbReference>
<evidence type="ECO:0000313" key="3">
    <source>
        <dbReference type="EMBL" id="MBB5913549.1"/>
    </source>
</evidence>
<dbReference type="AlphaFoldDB" id="A0A7W9UHM7"/>
<sequence length="330" mass="34519">MTGTNPPHDRDQPGGQTNETQWWSTPPSNPGTPVTGTEPTVMGGGGHQGPVTGTDPTVLGAGFDNYLGTPQPQYPQQGQPQPGYPPQQPPPPYGGAPYGQPSYPAQPYRQPPKSGSATPWIIGGAVGLVVIVGVVIGIVALAGKDSGGGGGLPGTDKKTDGNYAMSTVTDACTLVDPTVLKKWAPTPDGANEHTERQPDSSYAGGSLECRAKYTGAGKYGSDDSTLDFEADFQSQYGSPDFNNWKDYDTKTTGSGRTSGTIAGLGQDAYYAMYEQKYSSFVTLDYTCAVLDSNLSAKVKLSIDSPAATNKDEVGTVCKEQLKKALTALHK</sequence>
<feature type="transmembrane region" description="Helical" evidence="2">
    <location>
        <begin position="120"/>
        <end position="142"/>
    </location>
</feature>
<reference evidence="3 4" key="1">
    <citation type="submission" date="2020-08" db="EMBL/GenBank/DDBJ databases">
        <title>Sequencing the genomes of 1000 actinobacteria strains.</title>
        <authorList>
            <person name="Klenk H.-P."/>
        </authorList>
    </citation>
    <scope>NUCLEOTIDE SEQUENCE [LARGE SCALE GENOMIC DNA]</scope>
    <source>
        <strain evidence="3 4">DSM 43582</strain>
    </source>
</reference>
<feature type="compositionally biased region" description="Pro residues" evidence="1">
    <location>
        <begin position="82"/>
        <end position="94"/>
    </location>
</feature>
<keyword evidence="4" id="KW-1185">Reference proteome</keyword>
<name>A0A7W9UHM7_9NOCA</name>
<feature type="compositionally biased region" description="Low complexity" evidence="1">
    <location>
        <begin position="70"/>
        <end position="81"/>
    </location>
</feature>
<evidence type="ECO:0000313" key="4">
    <source>
        <dbReference type="Proteomes" id="UP000540412"/>
    </source>
</evidence>
<keyword evidence="2" id="KW-0472">Membrane</keyword>
<evidence type="ECO:0000256" key="2">
    <source>
        <dbReference type="SAM" id="Phobius"/>
    </source>
</evidence>
<protein>
    <recommendedName>
        <fullName evidence="5">DUF3558 domain-containing protein</fullName>
    </recommendedName>
</protein>
<keyword evidence="2" id="KW-0812">Transmembrane</keyword>
<dbReference type="Proteomes" id="UP000540412">
    <property type="component" value="Unassembled WGS sequence"/>
</dbReference>
<comment type="caution">
    <text evidence="3">The sequence shown here is derived from an EMBL/GenBank/DDBJ whole genome shotgun (WGS) entry which is preliminary data.</text>
</comment>
<feature type="compositionally biased region" description="Low complexity" evidence="1">
    <location>
        <begin position="31"/>
        <end position="41"/>
    </location>
</feature>
<keyword evidence="2" id="KW-1133">Transmembrane helix</keyword>
<evidence type="ECO:0000256" key="1">
    <source>
        <dbReference type="SAM" id="MobiDB-lite"/>
    </source>
</evidence>
<proteinExistence type="predicted"/>
<gene>
    <name evidence="3" type="ORF">BJY24_002416</name>
</gene>
<dbReference type="RefSeq" id="WP_157185333.1">
    <property type="nucleotide sequence ID" value="NZ_JACHIT010000001.1"/>
</dbReference>
<feature type="compositionally biased region" description="Polar residues" evidence="1">
    <location>
        <begin position="14"/>
        <end position="26"/>
    </location>
</feature>
<feature type="region of interest" description="Disordered" evidence="1">
    <location>
        <begin position="183"/>
        <end position="203"/>
    </location>
</feature>
<accession>A0A7W9UHM7</accession>